<feature type="modified residue" description="4-aspartylphosphate" evidence="1">
    <location>
        <position position="58"/>
    </location>
</feature>
<organism evidence="3 4">
    <name type="scientific">Simiduia curdlanivorans</name>
    <dbReference type="NCBI Taxonomy" id="1492769"/>
    <lineage>
        <taxon>Bacteria</taxon>
        <taxon>Pseudomonadati</taxon>
        <taxon>Pseudomonadota</taxon>
        <taxon>Gammaproteobacteria</taxon>
        <taxon>Cellvibrionales</taxon>
        <taxon>Cellvibrionaceae</taxon>
        <taxon>Simiduia</taxon>
    </lineage>
</organism>
<gene>
    <name evidence="3" type="ORF">ACFOX3_13180</name>
</gene>
<protein>
    <submittedName>
        <fullName evidence="3">Response regulator</fullName>
    </submittedName>
</protein>
<dbReference type="PANTHER" id="PTHR44520:SF2">
    <property type="entry name" value="RESPONSE REGULATOR RCP1"/>
    <property type="match status" value="1"/>
</dbReference>
<feature type="domain" description="Response regulatory" evidence="2">
    <location>
        <begin position="7"/>
        <end position="125"/>
    </location>
</feature>
<reference evidence="4" key="1">
    <citation type="journal article" date="2019" name="Int. J. Syst. Evol. Microbiol.">
        <title>The Global Catalogue of Microorganisms (GCM) 10K type strain sequencing project: providing services to taxonomists for standard genome sequencing and annotation.</title>
        <authorList>
            <consortium name="The Broad Institute Genomics Platform"/>
            <consortium name="The Broad Institute Genome Sequencing Center for Infectious Disease"/>
            <person name="Wu L."/>
            <person name="Ma J."/>
        </authorList>
    </citation>
    <scope>NUCLEOTIDE SEQUENCE [LARGE SCALE GENOMIC DNA]</scope>
    <source>
        <strain evidence="4">CECT 8570</strain>
    </source>
</reference>
<dbReference type="Proteomes" id="UP001595840">
    <property type="component" value="Unassembled WGS sequence"/>
</dbReference>
<dbReference type="InterPro" id="IPR052893">
    <property type="entry name" value="TCS_response_regulator"/>
</dbReference>
<dbReference type="Pfam" id="PF00072">
    <property type="entry name" value="Response_reg"/>
    <property type="match status" value="1"/>
</dbReference>
<dbReference type="SMART" id="SM00448">
    <property type="entry name" value="REC"/>
    <property type="match status" value="1"/>
</dbReference>
<dbReference type="InterPro" id="IPR001789">
    <property type="entry name" value="Sig_transdc_resp-reg_receiver"/>
</dbReference>
<keyword evidence="4" id="KW-1185">Reference proteome</keyword>
<dbReference type="PROSITE" id="PS50110">
    <property type="entry name" value="RESPONSE_REGULATORY"/>
    <property type="match status" value="1"/>
</dbReference>
<evidence type="ECO:0000313" key="4">
    <source>
        <dbReference type="Proteomes" id="UP001595840"/>
    </source>
</evidence>
<evidence type="ECO:0000313" key="3">
    <source>
        <dbReference type="EMBL" id="MFC4363261.1"/>
    </source>
</evidence>
<proteinExistence type="predicted"/>
<evidence type="ECO:0000256" key="1">
    <source>
        <dbReference type="PROSITE-ProRule" id="PRU00169"/>
    </source>
</evidence>
<dbReference type="InterPro" id="IPR011006">
    <property type="entry name" value="CheY-like_superfamily"/>
</dbReference>
<dbReference type="RefSeq" id="WP_290260946.1">
    <property type="nucleotide sequence ID" value="NZ_JAUFQG010000004.1"/>
</dbReference>
<dbReference type="PANTHER" id="PTHR44520">
    <property type="entry name" value="RESPONSE REGULATOR RCP1-RELATED"/>
    <property type="match status" value="1"/>
</dbReference>
<keyword evidence="1" id="KW-0597">Phosphoprotein</keyword>
<dbReference type="SUPFAM" id="SSF52172">
    <property type="entry name" value="CheY-like"/>
    <property type="match status" value="1"/>
</dbReference>
<evidence type="ECO:0000259" key="2">
    <source>
        <dbReference type="PROSITE" id="PS50110"/>
    </source>
</evidence>
<name>A0ABV8V5S4_9GAMM</name>
<dbReference type="Gene3D" id="3.40.50.2300">
    <property type="match status" value="1"/>
</dbReference>
<comment type="caution">
    <text evidence="3">The sequence shown here is derived from an EMBL/GenBank/DDBJ whole genome shotgun (WGS) entry which is preliminary data.</text>
</comment>
<sequence>MKSAHLNLLLVEDNEDHAMLIKTALDESAITLSHVGTAELALTRLQDRSSDIHLLLADVKLPNGSGIDLLKWVKADRQLALLPVIMLSTSANPIDIAASYSAGASGYITKPVGLGPMKDKLKHFIRYWLEVCVVPNGN</sequence>
<dbReference type="EMBL" id="JBHSCX010000020">
    <property type="protein sequence ID" value="MFC4363261.1"/>
    <property type="molecule type" value="Genomic_DNA"/>
</dbReference>
<accession>A0ABV8V5S4</accession>